<keyword evidence="2" id="KW-1185">Reference proteome</keyword>
<evidence type="ECO:0008006" key="3">
    <source>
        <dbReference type="Google" id="ProtNLM"/>
    </source>
</evidence>
<dbReference type="Proteomes" id="UP001472677">
    <property type="component" value="Unassembled WGS sequence"/>
</dbReference>
<organism evidence="1 2">
    <name type="scientific">Hibiscus sabdariffa</name>
    <name type="common">roselle</name>
    <dbReference type="NCBI Taxonomy" id="183260"/>
    <lineage>
        <taxon>Eukaryota</taxon>
        <taxon>Viridiplantae</taxon>
        <taxon>Streptophyta</taxon>
        <taxon>Embryophyta</taxon>
        <taxon>Tracheophyta</taxon>
        <taxon>Spermatophyta</taxon>
        <taxon>Magnoliopsida</taxon>
        <taxon>eudicotyledons</taxon>
        <taxon>Gunneridae</taxon>
        <taxon>Pentapetalae</taxon>
        <taxon>rosids</taxon>
        <taxon>malvids</taxon>
        <taxon>Malvales</taxon>
        <taxon>Malvaceae</taxon>
        <taxon>Malvoideae</taxon>
        <taxon>Hibiscus</taxon>
    </lineage>
</organism>
<protein>
    <recommendedName>
        <fullName evidence="3">DUF4283 domain-containing protein</fullName>
    </recommendedName>
</protein>
<gene>
    <name evidence="1" type="ORF">V6N12_045672</name>
</gene>
<name>A0ABR2G3F5_9ROSI</name>
<dbReference type="PANTHER" id="PTHR31286">
    <property type="entry name" value="GLYCINE-RICH CELL WALL STRUCTURAL PROTEIN 1.8-LIKE"/>
    <property type="match status" value="1"/>
</dbReference>
<comment type="caution">
    <text evidence="1">The sequence shown here is derived from an EMBL/GenBank/DDBJ whole genome shotgun (WGS) entry which is preliminary data.</text>
</comment>
<accession>A0ABR2G3F5</accession>
<evidence type="ECO:0000313" key="2">
    <source>
        <dbReference type="Proteomes" id="UP001472677"/>
    </source>
</evidence>
<dbReference type="EMBL" id="JBBPBM010000003">
    <property type="protein sequence ID" value="KAK8593595.1"/>
    <property type="molecule type" value="Genomic_DNA"/>
</dbReference>
<proteinExistence type="predicted"/>
<dbReference type="PANTHER" id="PTHR31286:SF99">
    <property type="entry name" value="DUF4283 DOMAIN-CONTAINING PROTEIN"/>
    <property type="match status" value="1"/>
</dbReference>
<dbReference type="InterPro" id="IPR040256">
    <property type="entry name" value="At4g02000-like"/>
</dbReference>
<sequence length="339" mass="38072">MQPWSRSFSTLEKHNSQVIVWIHLSGLPYRYYSKALIRLIATVVRKVVRVDYSTQAREHGKFTHLSMLVDLNKLILPCIVSNGSKDIALVQSTSSTSQNSELYDLQMVMGCSHRRMKSSEANVDSMVMDANKGGFTTYDSMVNRDTKKVIAIDMQNHIVRNVAYLTSNPEKKLKASRKVLKKADVVPMVMANELDSIGEANTSAMTMVPNTLKGDASRALLPTDRSPVMDRRRPYRSDVTNQDGSRPLVEQLCSEPIEITRLVVVFYKNIFSSSPFDGYQFHPFMVTPCFTFKDDLPPCIFLSYVVVALHLPFTCGYCLASPLQRWLNIVASDGSASGH</sequence>
<reference evidence="1 2" key="1">
    <citation type="journal article" date="2024" name="G3 (Bethesda)">
        <title>Genome assembly of Hibiscus sabdariffa L. provides insights into metabolisms of medicinal natural products.</title>
        <authorList>
            <person name="Kim T."/>
        </authorList>
    </citation>
    <scope>NUCLEOTIDE SEQUENCE [LARGE SCALE GENOMIC DNA]</scope>
    <source>
        <strain evidence="1">TK-2024</strain>
        <tissue evidence="1">Old leaves</tissue>
    </source>
</reference>
<evidence type="ECO:0000313" key="1">
    <source>
        <dbReference type="EMBL" id="KAK8593595.1"/>
    </source>
</evidence>